<keyword evidence="1" id="KW-0812">Transmembrane</keyword>
<dbReference type="EMBL" id="FCOF02000029">
    <property type="protein sequence ID" value="SAK80867.1"/>
    <property type="molecule type" value="Genomic_DNA"/>
</dbReference>
<evidence type="ECO:0000313" key="3">
    <source>
        <dbReference type="Proteomes" id="UP000054870"/>
    </source>
</evidence>
<dbReference type="OrthoDB" id="9133759at2"/>
<organism evidence="2 3">
    <name type="scientific">Caballeronia catudaia</name>
    <dbReference type="NCBI Taxonomy" id="1777136"/>
    <lineage>
        <taxon>Bacteria</taxon>
        <taxon>Pseudomonadati</taxon>
        <taxon>Pseudomonadota</taxon>
        <taxon>Betaproteobacteria</taxon>
        <taxon>Burkholderiales</taxon>
        <taxon>Burkholderiaceae</taxon>
        <taxon>Caballeronia</taxon>
    </lineage>
</organism>
<proteinExistence type="predicted"/>
<feature type="transmembrane region" description="Helical" evidence="1">
    <location>
        <begin position="199"/>
        <end position="220"/>
    </location>
</feature>
<comment type="caution">
    <text evidence="2">The sequence shown here is derived from an EMBL/GenBank/DDBJ whole genome shotgun (WGS) entry which is preliminary data.</text>
</comment>
<feature type="transmembrane region" description="Helical" evidence="1">
    <location>
        <begin position="123"/>
        <end position="139"/>
    </location>
</feature>
<feature type="transmembrane region" description="Helical" evidence="1">
    <location>
        <begin position="69"/>
        <end position="88"/>
    </location>
</feature>
<protein>
    <submittedName>
        <fullName evidence="2">Uncharacterized protein</fullName>
    </submittedName>
</protein>
<sequence length="224" mass="21436">MIGDALSGALCVLAALSAGASMRQGAMRSLWVAGAIAVVVCAVSGGAGTVALLLAAVAGFAGFRLNRGASSASTQALLATIAFVAWLLPYSNSVYAVAAGGAMAAPGYLLCARSNREGANQQALHLACAGACAALAYIVGAQPGVLAVVPTLALLALIGAHLSLAIGGNVGAPFAGLMTGAASCGLGIAAAIASAHGALAVTAAALAIECAQSAALVRIVREAP</sequence>
<reference evidence="2" key="1">
    <citation type="submission" date="2016-01" db="EMBL/GenBank/DDBJ databases">
        <authorList>
            <person name="Peeters C."/>
        </authorList>
    </citation>
    <scope>NUCLEOTIDE SEQUENCE [LARGE SCALE GENOMIC DNA]</scope>
    <source>
        <strain evidence="2">LMG 29318</strain>
    </source>
</reference>
<dbReference type="RefSeq" id="WP_061126765.1">
    <property type="nucleotide sequence ID" value="NZ_FCOF02000029.1"/>
</dbReference>
<feature type="transmembrane region" description="Helical" evidence="1">
    <location>
        <begin position="145"/>
        <end position="167"/>
    </location>
</feature>
<gene>
    <name evidence="2" type="ORF">AWB75_05030</name>
</gene>
<keyword evidence="3" id="KW-1185">Reference proteome</keyword>
<keyword evidence="1" id="KW-1133">Transmembrane helix</keyword>
<feature type="transmembrane region" description="Helical" evidence="1">
    <location>
        <begin position="174"/>
        <end position="193"/>
    </location>
</feature>
<dbReference type="Proteomes" id="UP000054870">
    <property type="component" value="Unassembled WGS sequence"/>
</dbReference>
<accession>A0A158CH67</accession>
<keyword evidence="1" id="KW-0472">Membrane</keyword>
<dbReference type="AlphaFoldDB" id="A0A158CH67"/>
<name>A0A158CH67_9BURK</name>
<feature type="transmembrane region" description="Helical" evidence="1">
    <location>
        <begin position="30"/>
        <end position="57"/>
    </location>
</feature>
<evidence type="ECO:0000256" key="1">
    <source>
        <dbReference type="SAM" id="Phobius"/>
    </source>
</evidence>
<evidence type="ECO:0000313" key="2">
    <source>
        <dbReference type="EMBL" id="SAK80867.1"/>
    </source>
</evidence>
<feature type="transmembrane region" description="Helical" evidence="1">
    <location>
        <begin position="94"/>
        <end position="111"/>
    </location>
</feature>